<reference key="2">
    <citation type="submission" date="2011-03" db="EMBL/GenBank/DDBJ databases">
        <title>Complete genome sequence of the thermoacidophilic crenarchaeon Thermoproteus uzoniensis 768-20.</title>
        <authorList>
            <person name="Mardanov A.V."/>
            <person name="Gumerov V.M."/>
            <person name="Beletsky A.V."/>
            <person name="Prokofeva M.I."/>
            <person name="Bonch-Osmolovskaya E.A."/>
            <person name="Ravin N.V."/>
            <person name="Skryabin K.G."/>
        </authorList>
    </citation>
    <scope>NUCLEOTIDE SEQUENCE</scope>
    <source>
        <strain>768-20</strain>
    </source>
</reference>
<dbReference type="RefSeq" id="WP_013681011.1">
    <property type="nucleotide sequence ID" value="NC_015315.1"/>
</dbReference>
<evidence type="ECO:0000313" key="1">
    <source>
        <dbReference type="EMBL" id="AEA13676.1"/>
    </source>
</evidence>
<dbReference type="HOGENOM" id="CLU_3245566_0_0_2"/>
<evidence type="ECO:0000313" key="2">
    <source>
        <dbReference type="Proteomes" id="UP000008138"/>
    </source>
</evidence>
<sequence length="42" mass="4696">MLQAARPDGPRDVDVARFALVADRVDWTERGGWPRSSASRIN</sequence>
<reference evidence="1 2" key="1">
    <citation type="journal article" date="2011" name="J. Bacteriol.">
        <title>Complete genome sequence of the thermoacidophilic crenarchaeon Thermoproteus uzoniensis 768-20.</title>
        <authorList>
            <person name="Mardanov A.V."/>
            <person name="Gumerov V.M."/>
            <person name="Beletsky A.V."/>
            <person name="Prokofeva M.I."/>
            <person name="Bonch-Osmolovskaya E.A."/>
            <person name="Ravin N.V."/>
            <person name="Skryabin K.G."/>
        </authorList>
    </citation>
    <scope>NUCLEOTIDE SEQUENCE [LARGE SCALE GENOMIC DNA]</scope>
    <source>
        <strain evidence="1 2">768-20</strain>
    </source>
</reference>
<dbReference type="eggNOG" id="arCOG08215">
    <property type="taxonomic scope" value="Archaea"/>
</dbReference>
<dbReference type="Proteomes" id="UP000008138">
    <property type="component" value="Chromosome"/>
</dbReference>
<dbReference type="STRING" id="999630.TUZN_2221"/>
<protein>
    <submittedName>
        <fullName evidence="1">Uncharacterized protein</fullName>
    </submittedName>
</protein>
<dbReference type="EMBL" id="CP002590">
    <property type="protein sequence ID" value="AEA13676.1"/>
    <property type="molecule type" value="Genomic_DNA"/>
</dbReference>
<dbReference type="AlphaFoldDB" id="F2L660"/>
<keyword evidence="2" id="KW-1185">Reference proteome</keyword>
<dbReference type="KEGG" id="tuz:TUZN_2221"/>
<gene>
    <name evidence="1" type="ordered locus">TUZN_2221</name>
</gene>
<proteinExistence type="predicted"/>
<name>F2L660_THEU7</name>
<organism evidence="1 2">
    <name type="scientific">Thermoproteus uzoniensis (strain 768-20)</name>
    <dbReference type="NCBI Taxonomy" id="999630"/>
    <lineage>
        <taxon>Archaea</taxon>
        <taxon>Thermoproteota</taxon>
        <taxon>Thermoprotei</taxon>
        <taxon>Thermoproteales</taxon>
        <taxon>Thermoproteaceae</taxon>
        <taxon>Thermoproteus</taxon>
    </lineage>
</organism>
<dbReference type="GeneID" id="78736787"/>
<accession>F2L660</accession>